<keyword evidence="2 4" id="KW-0560">Oxidoreductase</keyword>
<dbReference type="PRINTS" id="PR00080">
    <property type="entry name" value="SDRFAMILY"/>
</dbReference>
<dbReference type="PRINTS" id="PR00081">
    <property type="entry name" value="GDHRDH"/>
</dbReference>
<dbReference type="FunFam" id="3.40.50.720:FF:000084">
    <property type="entry name" value="Short-chain dehydrogenase reductase"/>
    <property type="match status" value="1"/>
</dbReference>
<dbReference type="InterPro" id="IPR036291">
    <property type="entry name" value="NAD(P)-bd_dom_sf"/>
</dbReference>
<sequence length="247" mass="25790">MNLPLTDKVAIVTGGSRGIGAAICKKLAAQGARVVVNYSSSPDAANQVVEQIQSNGGTAIALRADLTDSTQVLDLFNQTENQLGTVDILVNNAGIAEYGTLAEITDESFDKQMNLNVRSVFIASREAARRMKAGGRIINIGSTLGEAVPTPNLSIYCATKFAVAGLTRGWARDLGTQNITVNCIEPGPIDTELNPADGPQADFQKQLTALGRYGKPDEVAALVAFVASPEASNITGATLRVDGGWGA</sequence>
<gene>
    <name evidence="4" type="ORF">AVDCRST_MAG92-3904</name>
</gene>
<dbReference type="InterPro" id="IPR057326">
    <property type="entry name" value="KR_dom"/>
</dbReference>
<reference evidence="4" key="1">
    <citation type="submission" date="2020-02" db="EMBL/GenBank/DDBJ databases">
        <authorList>
            <person name="Meier V. D."/>
        </authorList>
    </citation>
    <scope>NUCLEOTIDE SEQUENCE</scope>
    <source>
        <strain evidence="4">AVDCRST_MAG92</strain>
    </source>
</reference>
<dbReference type="EC" id="1.1.1.100" evidence="4"/>
<dbReference type="Gene3D" id="3.40.50.720">
    <property type="entry name" value="NAD(P)-binding Rossmann-like Domain"/>
    <property type="match status" value="1"/>
</dbReference>
<dbReference type="EMBL" id="CADCTM010000679">
    <property type="protein sequence ID" value="CAA9286139.1"/>
    <property type="molecule type" value="Genomic_DNA"/>
</dbReference>
<dbReference type="NCBIfam" id="NF005559">
    <property type="entry name" value="PRK07231.1"/>
    <property type="match status" value="1"/>
</dbReference>
<accession>A0A6J4JSJ7</accession>
<comment type="similarity">
    <text evidence="1">Belongs to the short-chain dehydrogenases/reductases (SDR) family.</text>
</comment>
<dbReference type="SMART" id="SM00822">
    <property type="entry name" value="PKS_KR"/>
    <property type="match status" value="1"/>
</dbReference>
<dbReference type="GO" id="GO:0004316">
    <property type="term" value="F:3-oxoacyl-[acyl-carrier-protein] reductase (NADPH) activity"/>
    <property type="evidence" value="ECO:0007669"/>
    <property type="project" value="UniProtKB-EC"/>
</dbReference>
<organism evidence="4">
    <name type="scientific">uncultured Coleofasciculus sp</name>
    <dbReference type="NCBI Taxonomy" id="1267456"/>
    <lineage>
        <taxon>Bacteria</taxon>
        <taxon>Bacillati</taxon>
        <taxon>Cyanobacteriota</taxon>
        <taxon>Cyanophyceae</taxon>
        <taxon>Coleofasciculales</taxon>
        <taxon>Coleofasciculaceae</taxon>
        <taxon>Coleofasciculus</taxon>
        <taxon>environmental samples</taxon>
    </lineage>
</organism>
<evidence type="ECO:0000256" key="2">
    <source>
        <dbReference type="ARBA" id="ARBA00023002"/>
    </source>
</evidence>
<feature type="domain" description="Ketoreductase" evidence="3">
    <location>
        <begin position="8"/>
        <end position="187"/>
    </location>
</feature>
<name>A0A6J4JSJ7_9CYAN</name>
<protein>
    <submittedName>
        <fullName evidence="4">3-oxoacyl-[acyl-carrier protein] reductase</fullName>
        <ecNumber evidence="4">1.1.1.100</ecNumber>
    </submittedName>
</protein>
<evidence type="ECO:0000313" key="4">
    <source>
        <dbReference type="EMBL" id="CAA9286139.1"/>
    </source>
</evidence>
<evidence type="ECO:0000259" key="3">
    <source>
        <dbReference type="SMART" id="SM00822"/>
    </source>
</evidence>
<dbReference type="SUPFAM" id="SSF51735">
    <property type="entry name" value="NAD(P)-binding Rossmann-fold domains"/>
    <property type="match status" value="1"/>
</dbReference>
<evidence type="ECO:0000256" key="1">
    <source>
        <dbReference type="ARBA" id="ARBA00006484"/>
    </source>
</evidence>
<dbReference type="AlphaFoldDB" id="A0A6J4JSJ7"/>
<dbReference type="PANTHER" id="PTHR43639:SF1">
    <property type="entry name" value="SHORT-CHAIN DEHYDROGENASE_REDUCTASE FAMILY PROTEIN"/>
    <property type="match status" value="1"/>
</dbReference>
<dbReference type="Pfam" id="PF13561">
    <property type="entry name" value="adh_short_C2"/>
    <property type="match status" value="1"/>
</dbReference>
<proteinExistence type="inferred from homology"/>
<dbReference type="PANTHER" id="PTHR43639">
    <property type="entry name" value="OXIDOREDUCTASE, SHORT-CHAIN DEHYDROGENASE/REDUCTASE FAMILY (AFU_ORTHOLOGUE AFUA_5G02870)"/>
    <property type="match status" value="1"/>
</dbReference>
<dbReference type="InterPro" id="IPR002347">
    <property type="entry name" value="SDR_fam"/>
</dbReference>